<keyword evidence="2" id="KW-1185">Reference proteome</keyword>
<accession>A0A0B0PAH8</accession>
<dbReference type="AlphaFoldDB" id="A0A0B0PAH8"/>
<evidence type="ECO:0000313" key="1">
    <source>
        <dbReference type="EMBL" id="KHG21304.1"/>
    </source>
</evidence>
<protein>
    <submittedName>
        <fullName evidence="1">E3 ubiquitin-protein ligase UPL3-like protein</fullName>
    </submittedName>
</protein>
<name>A0A0B0PAH8_GOSAR</name>
<evidence type="ECO:0000313" key="2">
    <source>
        <dbReference type="Proteomes" id="UP000032142"/>
    </source>
</evidence>
<dbReference type="EMBL" id="KN418112">
    <property type="protein sequence ID" value="KHG21304.1"/>
    <property type="molecule type" value="Genomic_DNA"/>
</dbReference>
<reference evidence="2" key="1">
    <citation type="submission" date="2014-09" db="EMBL/GenBank/DDBJ databases">
        <authorList>
            <person name="Mudge J."/>
            <person name="Ramaraj T."/>
            <person name="Lindquist I.E."/>
            <person name="Bharti A.K."/>
            <person name="Sundararajan A."/>
            <person name="Cameron C.T."/>
            <person name="Woodward J.E."/>
            <person name="May G.D."/>
            <person name="Brubaker C."/>
            <person name="Broadhvest J."/>
            <person name="Wilkins T.A."/>
        </authorList>
    </citation>
    <scope>NUCLEOTIDE SEQUENCE</scope>
    <source>
        <strain evidence="2">cv. AKA8401</strain>
    </source>
</reference>
<dbReference type="Proteomes" id="UP000032142">
    <property type="component" value="Unassembled WGS sequence"/>
</dbReference>
<proteinExistence type="predicted"/>
<gene>
    <name evidence="1" type="ORF">F383_28043</name>
</gene>
<sequence>MKPFLMHVQPKVEEGKAIEALRSRTKKIGLGSREVHSSRIVDSFSSEIRTSLTVIVATEGSGIVEDHHHTVELFLDWTLKGWQIGLNQACIMPHGQGTQACLVAV</sequence>
<organism evidence="1 2">
    <name type="scientific">Gossypium arboreum</name>
    <name type="common">Tree cotton</name>
    <name type="synonym">Gossypium nanking</name>
    <dbReference type="NCBI Taxonomy" id="29729"/>
    <lineage>
        <taxon>Eukaryota</taxon>
        <taxon>Viridiplantae</taxon>
        <taxon>Streptophyta</taxon>
        <taxon>Embryophyta</taxon>
        <taxon>Tracheophyta</taxon>
        <taxon>Spermatophyta</taxon>
        <taxon>Magnoliopsida</taxon>
        <taxon>eudicotyledons</taxon>
        <taxon>Gunneridae</taxon>
        <taxon>Pentapetalae</taxon>
        <taxon>rosids</taxon>
        <taxon>malvids</taxon>
        <taxon>Malvales</taxon>
        <taxon>Malvaceae</taxon>
        <taxon>Malvoideae</taxon>
        <taxon>Gossypium</taxon>
    </lineage>
</organism>